<protein>
    <submittedName>
        <fullName evidence="3">Uncharacterized protein</fullName>
    </submittedName>
</protein>
<proteinExistence type="predicted"/>
<evidence type="ECO:0000313" key="4">
    <source>
        <dbReference type="Proteomes" id="UP000837801"/>
    </source>
</evidence>
<feature type="region of interest" description="Disordered" evidence="2">
    <location>
        <begin position="328"/>
        <end position="355"/>
    </location>
</feature>
<keyword evidence="1" id="KW-0175">Coiled coil</keyword>
<dbReference type="OrthoDB" id="4025768at2759"/>
<keyword evidence="4" id="KW-1185">Reference proteome</keyword>
<feature type="region of interest" description="Disordered" evidence="2">
    <location>
        <begin position="589"/>
        <end position="613"/>
    </location>
</feature>
<feature type="region of interest" description="Disordered" evidence="2">
    <location>
        <begin position="369"/>
        <end position="423"/>
    </location>
</feature>
<feature type="compositionally biased region" description="Acidic residues" evidence="2">
    <location>
        <begin position="328"/>
        <end position="339"/>
    </location>
</feature>
<dbReference type="EMBL" id="CAKXYY010000016">
    <property type="protein sequence ID" value="CAH2354340.1"/>
    <property type="molecule type" value="Genomic_DNA"/>
</dbReference>
<dbReference type="AlphaFoldDB" id="A0A9P0QU45"/>
<evidence type="ECO:0000313" key="3">
    <source>
        <dbReference type="EMBL" id="CAH2354340.1"/>
    </source>
</evidence>
<feature type="coiled-coil region" evidence="1">
    <location>
        <begin position="146"/>
        <end position="180"/>
    </location>
</feature>
<accession>A0A9P0QU45</accession>
<reference evidence="3" key="1">
    <citation type="submission" date="2022-03" db="EMBL/GenBank/DDBJ databases">
        <authorList>
            <person name="Legras J.-L."/>
            <person name="Devillers H."/>
            <person name="Grondin C."/>
        </authorList>
    </citation>
    <scope>NUCLEOTIDE SEQUENCE</scope>
    <source>
        <strain evidence="3">CLIB 1423</strain>
    </source>
</reference>
<dbReference type="Proteomes" id="UP000837801">
    <property type="component" value="Unassembled WGS sequence"/>
</dbReference>
<sequence>MNDLLGCPCSVCGVQQQALCANCCNEMIEVIRNSCIELDSIKHASQEEINRVFEISMRLQIESGNKPSTGRNEAVVLDVEPKQKKSRTPDTVEFPEEVDDHYSQEPLINKNIPIASSAAIKVLTQQLLKLQIVNEKVKVIGIEKTIDSYKKKNAKTSTQVQNLKSLIESERAKLESSSAKITENYSKRNLQLENDKVFEYLKISRVKKQALRLQEENYNILREIVFSKSKGSNNSYLSKLKGKKQLLFFKQPIINIENFFAYNSKLEQLNTFLESLITLQMKLVEVFDDDLSTHTLPHLKELENFLPNSKFFALVKEKEVQMIGNNEDENENEDLDEQQAPENLSVVEDGAEGTERTKTMINLGDATKLPLSSKTINNQRRKSIREEKDGSPRSNASPKGKKGNIKEAKGKKTNKPTEKNGKSPLIGKRVVIIPHKIITKPFTKLTPKEFIKFLQIIIKILINFKVIFKHTKALNEVYKFDSILQHVTSMGDEYFETKLKMIESNAESIKIQGTQPEETSSQLIENSLMTSPSSGSISQMSKKSSISNIYSRIFGPTREQLRKEQLRLPSTPKIISGGTFGNVSEMRDSFESDSNQIKDNGSSREELDINTGNRGSEMKVTMQRVYQIMTGGGNNKMISSRTHLDDWDVISKMM</sequence>
<evidence type="ECO:0000256" key="2">
    <source>
        <dbReference type="SAM" id="MobiDB-lite"/>
    </source>
</evidence>
<gene>
    <name evidence="3" type="ORF">CLIB1423_16S00430</name>
</gene>
<comment type="caution">
    <text evidence="3">The sequence shown here is derived from an EMBL/GenBank/DDBJ whole genome shotgun (WGS) entry which is preliminary data.</text>
</comment>
<name>A0A9P0QU45_9ASCO</name>
<feature type="compositionally biased region" description="Basic and acidic residues" evidence="2">
    <location>
        <begin position="404"/>
        <end position="421"/>
    </location>
</feature>
<organism evidence="3 4">
    <name type="scientific">[Candida] railenensis</name>
    <dbReference type="NCBI Taxonomy" id="45579"/>
    <lineage>
        <taxon>Eukaryota</taxon>
        <taxon>Fungi</taxon>
        <taxon>Dikarya</taxon>
        <taxon>Ascomycota</taxon>
        <taxon>Saccharomycotina</taxon>
        <taxon>Pichiomycetes</taxon>
        <taxon>Debaryomycetaceae</taxon>
        <taxon>Kurtzmaniella</taxon>
    </lineage>
</organism>
<evidence type="ECO:0000256" key="1">
    <source>
        <dbReference type="SAM" id="Coils"/>
    </source>
</evidence>